<sequence>MRQKNYHTNIMLDLEIAGVDSDNPVIIALAAVYFDPDTGKELAHILTPVSYDSCLKLGLVTDEKTLTWLDETIPETLNTSKSSTVSLEKALFKFSNFVRTSCRKTIEELRKDGRENLERYSQPMIWGNGAIADNVWIRSAYRACGMERPWKFWNDMCVRTVVKQCAALTGRDYSREIKFQGEKHNPLDDCRHQVRYLVLAMDTLSPPEQPQPQQQPRRGRRMVPPTSAAIGGRTVPVGLITPETSFSELENLPQEFKEFQSRNLLPSPSTGRGLPSPEISFSSKDVENPELSNIRGTSASRLKRQRVETAIPRLPLSPETSFVSAEGDKEIPVPEMDFPSSPTEVAAQA</sequence>
<dbReference type="Pfam" id="PF16473">
    <property type="entry name" value="Rv2179c-like"/>
    <property type="match status" value="1"/>
</dbReference>
<feature type="domain" description="3'-5' exoribonuclease Rv2179c-like" evidence="2">
    <location>
        <begin position="9"/>
        <end position="197"/>
    </location>
</feature>
<dbReference type="OrthoDB" id="3469147at2759"/>
<feature type="region of interest" description="Disordered" evidence="1">
    <location>
        <begin position="306"/>
        <end position="349"/>
    </location>
</feature>
<evidence type="ECO:0000313" key="4">
    <source>
        <dbReference type="Proteomes" id="UP000566819"/>
    </source>
</evidence>
<accession>A0A8H4R8Q0</accession>
<reference evidence="3 4" key="1">
    <citation type="submission" date="2020-03" db="EMBL/GenBank/DDBJ databases">
        <title>Draft Genome Sequence of Cudoniella acicularis.</title>
        <authorList>
            <person name="Buettner E."/>
            <person name="Kellner H."/>
        </authorList>
    </citation>
    <scope>NUCLEOTIDE SEQUENCE [LARGE SCALE GENOMIC DNA]</scope>
    <source>
        <strain evidence="3 4">DSM 108380</strain>
    </source>
</reference>
<dbReference type="AlphaFoldDB" id="A0A8H4R8Q0"/>
<evidence type="ECO:0000313" key="3">
    <source>
        <dbReference type="EMBL" id="KAF4624309.1"/>
    </source>
</evidence>
<feature type="region of interest" description="Disordered" evidence="1">
    <location>
        <begin position="204"/>
        <end position="237"/>
    </location>
</feature>
<dbReference type="GO" id="GO:0003676">
    <property type="term" value="F:nucleic acid binding"/>
    <property type="evidence" value="ECO:0007669"/>
    <property type="project" value="InterPro"/>
</dbReference>
<gene>
    <name evidence="3" type="ORF">G7Y89_g13864</name>
</gene>
<dbReference type="InterPro" id="IPR036397">
    <property type="entry name" value="RNaseH_sf"/>
</dbReference>
<dbReference type="Proteomes" id="UP000566819">
    <property type="component" value="Unassembled WGS sequence"/>
</dbReference>
<protein>
    <recommendedName>
        <fullName evidence="2">3'-5' exoribonuclease Rv2179c-like domain-containing protein</fullName>
    </recommendedName>
</protein>
<evidence type="ECO:0000259" key="2">
    <source>
        <dbReference type="Pfam" id="PF16473"/>
    </source>
</evidence>
<dbReference type="InterPro" id="IPR033390">
    <property type="entry name" value="Rv2179c-like"/>
</dbReference>
<dbReference type="SUPFAM" id="SSF53098">
    <property type="entry name" value="Ribonuclease H-like"/>
    <property type="match status" value="1"/>
</dbReference>
<dbReference type="InterPro" id="IPR012337">
    <property type="entry name" value="RNaseH-like_sf"/>
</dbReference>
<dbReference type="Gene3D" id="3.30.420.10">
    <property type="entry name" value="Ribonuclease H-like superfamily/Ribonuclease H"/>
    <property type="match status" value="1"/>
</dbReference>
<keyword evidence="4" id="KW-1185">Reference proteome</keyword>
<name>A0A8H4R8Q0_9HELO</name>
<evidence type="ECO:0000256" key="1">
    <source>
        <dbReference type="SAM" id="MobiDB-lite"/>
    </source>
</evidence>
<dbReference type="EMBL" id="JAAMPI010001700">
    <property type="protein sequence ID" value="KAF4624309.1"/>
    <property type="molecule type" value="Genomic_DNA"/>
</dbReference>
<feature type="region of interest" description="Disordered" evidence="1">
    <location>
        <begin position="262"/>
        <end position="291"/>
    </location>
</feature>
<comment type="caution">
    <text evidence="3">The sequence shown here is derived from an EMBL/GenBank/DDBJ whole genome shotgun (WGS) entry which is preliminary data.</text>
</comment>
<organism evidence="3 4">
    <name type="scientific">Cudoniella acicularis</name>
    <dbReference type="NCBI Taxonomy" id="354080"/>
    <lineage>
        <taxon>Eukaryota</taxon>
        <taxon>Fungi</taxon>
        <taxon>Dikarya</taxon>
        <taxon>Ascomycota</taxon>
        <taxon>Pezizomycotina</taxon>
        <taxon>Leotiomycetes</taxon>
        <taxon>Helotiales</taxon>
        <taxon>Tricladiaceae</taxon>
        <taxon>Cudoniella</taxon>
    </lineage>
</organism>
<proteinExistence type="predicted"/>